<dbReference type="AlphaFoldDB" id="A0A5C5RLT1"/>
<accession>A0A5C5RLT1</accession>
<reference evidence="2 3" key="1">
    <citation type="submission" date="2019-08" db="EMBL/GenBank/DDBJ databases">
        <title>Tsukamurella conjunctivitidis sp. nov., Tsukamurella assacharolytica sp. nov. and Tsukamurella sputae sp. nov. isolated from patients with conjunctivitis, bacteraemia (lymphoma) and respiratory infection (sputum) in Hong Kong.</title>
        <authorList>
            <person name="Fok K.M.N."/>
            <person name="Fong J.Y.H."/>
        </authorList>
    </citation>
    <scope>NUCLEOTIDE SEQUENCE [LARGE SCALE GENOMIC DNA]</scope>
    <source>
        <strain evidence="2 3">HKU70</strain>
    </source>
</reference>
<dbReference type="Proteomes" id="UP000319792">
    <property type="component" value="Unassembled WGS sequence"/>
</dbReference>
<keyword evidence="3" id="KW-1185">Reference proteome</keyword>
<dbReference type="InterPro" id="IPR041583">
    <property type="entry name" value="TetR_C_31"/>
</dbReference>
<protein>
    <submittedName>
        <fullName evidence="2">TetR family transcriptional regulator</fullName>
    </submittedName>
</protein>
<name>A0A5C5RLT1_9ACTN</name>
<comment type="caution">
    <text evidence="2">The sequence shown here is derived from an EMBL/GenBank/DDBJ whole genome shotgun (WGS) entry which is preliminary data.</text>
</comment>
<feature type="domain" description="Tetracyclin repressor-like C-terminal group 31" evidence="1">
    <location>
        <begin position="76"/>
        <end position="167"/>
    </location>
</feature>
<evidence type="ECO:0000259" key="1">
    <source>
        <dbReference type="Pfam" id="PF17940"/>
    </source>
</evidence>
<gene>
    <name evidence="2" type="ORF">FK268_17240</name>
</gene>
<dbReference type="EMBL" id="VIGV01000005">
    <property type="protein sequence ID" value="TWS23151.1"/>
    <property type="molecule type" value="Genomic_DNA"/>
</dbReference>
<sequence>MDERRTAICEAVLDLAAEGGNRAVTHGAVDRRLELPKGSTSYYYRTRSDLLRAAIGRLAQRSRAAFDAGLGGRTVDPEAAADLMAGQLDLLLQARRRDALARYALAPDAAAEGLAEGLATCLFSVPLATDLFRGLGAPEPGAAAADLVSLLEGLLFDRLYGARSLGPATTEQESLADLRGPIRRALNYGP</sequence>
<organism evidence="2 3">
    <name type="scientific">Tsukamurella sputi</name>
    <dbReference type="NCBI Taxonomy" id="2591848"/>
    <lineage>
        <taxon>Bacteria</taxon>
        <taxon>Bacillati</taxon>
        <taxon>Actinomycetota</taxon>
        <taxon>Actinomycetes</taxon>
        <taxon>Mycobacteriales</taxon>
        <taxon>Tsukamurellaceae</taxon>
        <taxon>Tsukamurella</taxon>
    </lineage>
</organism>
<dbReference type="Pfam" id="PF17940">
    <property type="entry name" value="TetR_C_31"/>
    <property type="match status" value="1"/>
</dbReference>
<evidence type="ECO:0000313" key="2">
    <source>
        <dbReference type="EMBL" id="TWS23151.1"/>
    </source>
</evidence>
<evidence type="ECO:0000313" key="3">
    <source>
        <dbReference type="Proteomes" id="UP000319792"/>
    </source>
</evidence>
<dbReference type="OrthoDB" id="7506349at2"/>
<dbReference type="Gene3D" id="1.10.357.10">
    <property type="entry name" value="Tetracycline Repressor, domain 2"/>
    <property type="match status" value="1"/>
</dbReference>
<dbReference type="SUPFAM" id="SSF46689">
    <property type="entry name" value="Homeodomain-like"/>
    <property type="match status" value="1"/>
</dbReference>
<proteinExistence type="predicted"/>
<dbReference type="InterPro" id="IPR009057">
    <property type="entry name" value="Homeodomain-like_sf"/>
</dbReference>